<accession>A0AA38PET1</accession>
<feature type="compositionally biased region" description="Low complexity" evidence="1">
    <location>
        <begin position="522"/>
        <end position="536"/>
    </location>
</feature>
<feature type="region of interest" description="Disordered" evidence="1">
    <location>
        <begin position="442"/>
        <end position="636"/>
    </location>
</feature>
<feature type="compositionally biased region" description="Polar residues" evidence="1">
    <location>
        <begin position="442"/>
        <end position="454"/>
    </location>
</feature>
<evidence type="ECO:0000313" key="3">
    <source>
        <dbReference type="Proteomes" id="UP001163846"/>
    </source>
</evidence>
<dbReference type="AlphaFoldDB" id="A0AA38PET1"/>
<dbReference type="Proteomes" id="UP001163846">
    <property type="component" value="Unassembled WGS sequence"/>
</dbReference>
<organism evidence="2 3">
    <name type="scientific">Lentinula raphanica</name>
    <dbReference type="NCBI Taxonomy" id="153919"/>
    <lineage>
        <taxon>Eukaryota</taxon>
        <taxon>Fungi</taxon>
        <taxon>Dikarya</taxon>
        <taxon>Basidiomycota</taxon>
        <taxon>Agaricomycotina</taxon>
        <taxon>Agaricomycetes</taxon>
        <taxon>Agaricomycetidae</taxon>
        <taxon>Agaricales</taxon>
        <taxon>Marasmiineae</taxon>
        <taxon>Omphalotaceae</taxon>
        <taxon>Lentinula</taxon>
    </lineage>
</organism>
<feature type="compositionally biased region" description="Basic residues" evidence="1">
    <location>
        <begin position="186"/>
        <end position="198"/>
    </location>
</feature>
<sequence>MAIPMDRYATFGGEVRTSTVEAEQIAAAIEASIRDRSGRDGYSSDFGTSSAGAGPSRSREISGQSTNAESSKTPAIPQPLVAPPLADPYLVQAYPLPTSSRPRRPSQPDLPNVLDTALSQAQQFASQASPSRRHRIVPGAVNNDRIYVPPENNRHWSQVGSQTTYANGYATIPSLPVSAPVEDSSRKHRRRHKSRTRTHRGEENSMREADEREDIAGVIGLGLIDESLEERRQAAAQNAFYNGYTEGLNSGFNARAGPTPGPPTSAPVSQSVMLNGLTETDANTIQNSRQEVPRRNTTQSTTRNVMTPESLANRLRDLMEDPIRSAPAPLTDRRSSAVSSETLTWGTVTTTNSSRRQSDASDVMAHLRGLPEHGIPHSRTSLASSQEIPVGDPRAFLPVVPPSASVPSQIPAMQTNGHLTNNPVPILAAPSPIRPIIHSDVHYSSQTPTATNVRPDTRGSVRHTNQPMSGRASTASTARPASLRYNSLPANNASTSTTNGDRSHRHSHRHTRDHRPQPLPISNQSSSSSSNSASNPIPTPFGYPAPPPPTLNSAPPRPVFYETTSAPAVPVMPMTPAVPNPNGRTPNRTSHASHTSHTPHHHNVSTTNFHPRTPGADANALGLDMNDDSQDEYDEGHGYGHEPIPAFAAPTPRASHNMFLRSFSFDGFSGDEVDGSLYR</sequence>
<feature type="compositionally biased region" description="Basic and acidic residues" evidence="1">
    <location>
        <begin position="199"/>
        <end position="208"/>
    </location>
</feature>
<dbReference type="EMBL" id="MU806034">
    <property type="protein sequence ID" value="KAJ3841599.1"/>
    <property type="molecule type" value="Genomic_DNA"/>
</dbReference>
<feature type="compositionally biased region" description="Acidic residues" evidence="1">
    <location>
        <begin position="625"/>
        <end position="634"/>
    </location>
</feature>
<feature type="compositionally biased region" description="Basic residues" evidence="1">
    <location>
        <begin position="503"/>
        <end position="513"/>
    </location>
</feature>
<feature type="compositionally biased region" description="Low complexity" evidence="1">
    <location>
        <begin position="469"/>
        <end position="482"/>
    </location>
</feature>
<reference evidence="2" key="1">
    <citation type="submission" date="2022-08" db="EMBL/GenBank/DDBJ databases">
        <authorList>
            <consortium name="DOE Joint Genome Institute"/>
            <person name="Min B."/>
            <person name="Riley R."/>
            <person name="Sierra-Patev S."/>
            <person name="Naranjo-Ortiz M."/>
            <person name="Looney B."/>
            <person name="Konkel Z."/>
            <person name="Slot J.C."/>
            <person name="Sakamoto Y."/>
            <person name="Steenwyk J.L."/>
            <person name="Rokas A."/>
            <person name="Carro J."/>
            <person name="Camarero S."/>
            <person name="Ferreira P."/>
            <person name="Molpeceres G."/>
            <person name="Ruiz-Duenas F.J."/>
            <person name="Serrano A."/>
            <person name="Henrissat B."/>
            <person name="Drula E."/>
            <person name="Hughes K.W."/>
            <person name="Mata J.L."/>
            <person name="Ishikawa N.K."/>
            <person name="Vargas-Isla R."/>
            <person name="Ushijima S."/>
            <person name="Smith C.A."/>
            <person name="Ahrendt S."/>
            <person name="Andreopoulos W."/>
            <person name="He G."/>
            <person name="Labutti K."/>
            <person name="Lipzen A."/>
            <person name="Ng V."/>
            <person name="Sandor L."/>
            <person name="Barry K."/>
            <person name="Martinez A.T."/>
            <person name="Xiao Y."/>
            <person name="Gibbons J.G."/>
            <person name="Terashima K."/>
            <person name="Hibbett D.S."/>
            <person name="Grigoriev I.V."/>
        </authorList>
    </citation>
    <scope>NUCLEOTIDE SEQUENCE</scope>
    <source>
        <strain evidence="2">TFB9207</strain>
    </source>
</reference>
<evidence type="ECO:0000256" key="1">
    <source>
        <dbReference type="SAM" id="MobiDB-lite"/>
    </source>
</evidence>
<feature type="compositionally biased region" description="Polar residues" evidence="1">
    <location>
        <begin position="61"/>
        <end position="73"/>
    </location>
</feature>
<evidence type="ECO:0000313" key="2">
    <source>
        <dbReference type="EMBL" id="KAJ3841599.1"/>
    </source>
</evidence>
<gene>
    <name evidence="2" type="ORF">F5878DRAFT_5413</name>
</gene>
<feature type="region of interest" description="Disordered" evidence="1">
    <location>
        <begin position="32"/>
        <end position="81"/>
    </location>
</feature>
<feature type="compositionally biased region" description="Polar residues" evidence="1">
    <location>
        <begin position="484"/>
        <end position="500"/>
    </location>
</feature>
<name>A0AA38PET1_9AGAR</name>
<protein>
    <submittedName>
        <fullName evidence="2">Uncharacterized protein</fullName>
    </submittedName>
</protein>
<keyword evidence="3" id="KW-1185">Reference proteome</keyword>
<feature type="compositionally biased region" description="Low complexity" evidence="1">
    <location>
        <begin position="566"/>
        <end position="582"/>
    </location>
</feature>
<proteinExistence type="predicted"/>
<feature type="compositionally biased region" description="Pro residues" evidence="1">
    <location>
        <begin position="537"/>
        <end position="558"/>
    </location>
</feature>
<feature type="region of interest" description="Disordered" evidence="1">
    <location>
        <begin position="175"/>
        <end position="208"/>
    </location>
</feature>
<comment type="caution">
    <text evidence="2">The sequence shown here is derived from an EMBL/GenBank/DDBJ whole genome shotgun (WGS) entry which is preliminary data.</text>
</comment>